<comment type="caution">
    <text evidence="9">The sequence shown here is derived from an EMBL/GenBank/DDBJ whole genome shotgun (WGS) entry which is preliminary data.</text>
</comment>
<evidence type="ECO:0000256" key="1">
    <source>
        <dbReference type="ARBA" id="ARBA00022603"/>
    </source>
</evidence>
<dbReference type="Gene3D" id="4.10.60.10">
    <property type="entry name" value="Zinc finger, CCHC-type"/>
    <property type="match status" value="1"/>
</dbReference>
<dbReference type="Gene3D" id="3.40.1280.10">
    <property type="match status" value="1"/>
</dbReference>
<dbReference type="PANTHER" id="PTHR12029">
    <property type="entry name" value="RNA METHYLTRANSFERASE"/>
    <property type="match status" value="1"/>
</dbReference>
<dbReference type="InterPro" id="IPR000504">
    <property type="entry name" value="RRM_dom"/>
</dbReference>
<dbReference type="CDD" id="cd18091">
    <property type="entry name" value="SpoU-like_TRM3-like"/>
    <property type="match status" value="1"/>
</dbReference>
<reference evidence="9 10" key="1">
    <citation type="submission" date="2023-10" db="EMBL/GenBank/DDBJ databases">
        <title>Genomes of two closely related lineages of the louse Polyplax serrata with different host specificities.</title>
        <authorList>
            <person name="Martinu J."/>
            <person name="Tarabai H."/>
            <person name="Stefka J."/>
            <person name="Hypsa V."/>
        </authorList>
    </citation>
    <scope>NUCLEOTIDE SEQUENCE [LARGE SCALE GENOMIC DNA]</scope>
    <source>
        <strain evidence="9">HR10_N</strain>
    </source>
</reference>
<dbReference type="Pfam" id="PF00098">
    <property type="entry name" value="zf-CCHC"/>
    <property type="match status" value="1"/>
</dbReference>
<dbReference type="PROSITE" id="PS50102">
    <property type="entry name" value="RRM"/>
    <property type="match status" value="1"/>
</dbReference>
<evidence type="ECO:0000256" key="3">
    <source>
        <dbReference type="ARBA" id="ARBA00022884"/>
    </source>
</evidence>
<accession>A0AAN8S6W7</accession>
<dbReference type="InterPro" id="IPR029026">
    <property type="entry name" value="tRNA_m1G_MTases_N"/>
</dbReference>
<dbReference type="SMART" id="SM00360">
    <property type="entry name" value="RRM"/>
    <property type="match status" value="1"/>
</dbReference>
<dbReference type="GO" id="GO:0016423">
    <property type="term" value="F:tRNA (guanine) methyltransferase activity"/>
    <property type="evidence" value="ECO:0007669"/>
    <property type="project" value="InterPro"/>
</dbReference>
<keyword evidence="4" id="KW-0863">Zinc-finger</keyword>
<dbReference type="EMBL" id="JAWJWE010000004">
    <property type="protein sequence ID" value="KAK6636131.1"/>
    <property type="molecule type" value="Genomic_DNA"/>
</dbReference>
<feature type="compositionally biased region" description="Acidic residues" evidence="6">
    <location>
        <begin position="1624"/>
        <end position="1638"/>
    </location>
</feature>
<dbReference type="InterPro" id="IPR012677">
    <property type="entry name" value="Nucleotide-bd_a/b_plait_sf"/>
</dbReference>
<dbReference type="InterPro" id="IPR036875">
    <property type="entry name" value="Znf_CCHC_sf"/>
</dbReference>
<keyword evidence="4" id="KW-0479">Metal-binding</keyword>
<dbReference type="PROSITE" id="PS50158">
    <property type="entry name" value="ZF_CCHC"/>
    <property type="match status" value="1"/>
</dbReference>
<proteinExistence type="predicted"/>
<keyword evidence="2" id="KW-0808">Transferase</keyword>
<feature type="compositionally biased region" description="Basic and acidic residues" evidence="6">
    <location>
        <begin position="1603"/>
        <end position="1613"/>
    </location>
</feature>
<dbReference type="SMART" id="SM00343">
    <property type="entry name" value="ZnF_C2HC"/>
    <property type="match status" value="1"/>
</dbReference>
<feature type="domain" description="CCHC-type" evidence="8">
    <location>
        <begin position="1597"/>
        <end position="1611"/>
    </location>
</feature>
<dbReference type="InterPro" id="IPR001537">
    <property type="entry name" value="SpoU_MeTrfase"/>
</dbReference>
<feature type="region of interest" description="Disordered" evidence="6">
    <location>
        <begin position="1602"/>
        <end position="1644"/>
    </location>
</feature>
<dbReference type="InterPro" id="IPR035979">
    <property type="entry name" value="RBD_domain_sf"/>
</dbReference>
<feature type="domain" description="RRM" evidence="7">
    <location>
        <begin position="1506"/>
        <end position="1582"/>
    </location>
</feature>
<keyword evidence="3 5" id="KW-0694">RNA-binding</keyword>
<evidence type="ECO:0000313" key="10">
    <source>
        <dbReference type="Proteomes" id="UP001372834"/>
    </source>
</evidence>
<evidence type="ECO:0000259" key="7">
    <source>
        <dbReference type="PROSITE" id="PS50102"/>
    </source>
</evidence>
<dbReference type="Pfam" id="PF00588">
    <property type="entry name" value="SpoU_methylase"/>
    <property type="match status" value="1"/>
</dbReference>
<keyword evidence="4" id="KW-0862">Zinc</keyword>
<evidence type="ECO:0000259" key="8">
    <source>
        <dbReference type="PROSITE" id="PS50158"/>
    </source>
</evidence>
<organism evidence="9 10">
    <name type="scientific">Polyplax serrata</name>
    <name type="common">Common mouse louse</name>
    <dbReference type="NCBI Taxonomy" id="468196"/>
    <lineage>
        <taxon>Eukaryota</taxon>
        <taxon>Metazoa</taxon>
        <taxon>Ecdysozoa</taxon>
        <taxon>Arthropoda</taxon>
        <taxon>Hexapoda</taxon>
        <taxon>Insecta</taxon>
        <taxon>Pterygota</taxon>
        <taxon>Neoptera</taxon>
        <taxon>Paraneoptera</taxon>
        <taxon>Psocodea</taxon>
        <taxon>Troctomorpha</taxon>
        <taxon>Phthiraptera</taxon>
        <taxon>Anoplura</taxon>
        <taxon>Polyplacidae</taxon>
        <taxon>Polyplax</taxon>
    </lineage>
</organism>
<dbReference type="InterPro" id="IPR001878">
    <property type="entry name" value="Znf_CCHC"/>
</dbReference>
<dbReference type="GO" id="GO:0003723">
    <property type="term" value="F:RNA binding"/>
    <property type="evidence" value="ECO:0007669"/>
    <property type="project" value="UniProtKB-UniRule"/>
</dbReference>
<sequence>MDRKTEFISSDLMEFVLGSLSDDPFRACKKTIEELKPGLLREEIVTFTKVLLQTYERLMPETGTQLMISPILGMVERILGDDSFENVEFVRRTNVELLSIIDMLVRIASKEESSTNMLKLSLFFHKNLDLIRESYTSENSNKEFLNFRFRILCCSLQPKSKEFDELKEKSGLDECQLVTNIIIHGSCDVFKTILFHLRHFFKSFGDLKCATSIWTEISKLFSCRNASLPHTRMLTVLCYLFDYFFSEKNVVPFTSVSNFTRLIFQDRNYWKFVQFGLASRDPLMKKQAIFLLKTTMNLLSVTQCEIVCSEVDSSSESNNAKQIVWWDTEHSHEISKLYSELIVILEFLDEQQVHIIKPMFKMLNDFVCKILSKIKIGEKTIASSWILLIYEKALRHESIQVTKWSLQSLLKLSDDFYSNPEIAAAVVEILVQTLNNTNLYYTEGITTSESLAEFFVRFSKLGTAKVFFNSFISSLCTLTWSPESLFFTVHAMAQIPRNRFWSRMEISSLKTFVRTAFKTHNKTIKAGILYYLLNIILALIDEESVNLEEFVLCLASFSGTGGLRRGDQNWTKLITWMRTNYSADDAKICLEKYVSGNSFGEIFGQAATLMMLAFFDAYNDSGKTEFVAVKFNDMLYSFENIEKRPYYNHTVLDGYLYLLYQLLDEDENSDVNLELSLKAPHLRNLVVYIQMRVMGITKLQDHQQASLYVRSFKSVVTCKESEKVQDLLDGLNDKIMSDVADFEKSREAVPPIRIYCWMHLLNILLDKNRCNFTKEQFSFLFSYLAQFVNESFLRDTVDIEKTIDVQTIWGRINSEYLATKWRILEHLMRKMPPNSLSSVRVIALCKEAVELGSNGILVPVMSTLERVLPTCGQIQWKEMSDLLWKFILERRKTDEFKKFTRYFLKMLFHKDLLSSEAGVHEIHVRYADLIFADSSQGVVNDLMKHLQTFELNDRLHPLFSYILAKGLLFGPIQRRDERLTAEVCSLVGGDGINHPREFNGSNEIRARAVAMIVCLNSDNSRHQKFAWELAENLLKMEDNMNKNKLRYFGDSHVHRLKHRLVQALLLLEPVLVGYQNVSEDLSQWLYRGLTCENPQPSVMYLQEWLLIRISKRHPNLMNSLWNSLSDSSALKTKGLCCLMTVIFHLCRLVSLEASTSWLDKAIPCILPFCMDQHFEVRLHAQVITQKLFQLAQDRNLSLIVQKYKAIDQGVSMSIERGCRGNAARNCKKLQEDFYFTVFNPEKHFTLETIYEHLPRLCNVGSDEWIPIELFRYCGITEETAINIPLKSSRFTLQDISCAKWSVEVGGFADEVSQSSLVNYQKKMIPEKLSFPPLEVVAGRTEDVSDDKKKGSLVVVATLIDRIPNLGGLARTCEVFGASEYVVGSLKYVEDKQFASLSVTAEKWVTLREVKRQNLSDYLVEMKANGYLVVGAEQALHSQPLHAVKLPRKTLILLGSEKEGIPPNLLPLLDVCVEIPQRGIIRSLNVHHLGINGNKEIIKYVQSEQEFECLIEKITISIEKLEEQPEPKVFEKYGPLKEVWVASSPPCFAFVVFENREDAEEAIHGVDNTSVGGNRVRVSVARPRTRGRGLKSYDPNQRCYTCGERGHFSRDCNDTKYGYKRPSSDDDDDDDDGDGDGDDERGRTS</sequence>
<dbReference type="SUPFAM" id="SSF75217">
    <property type="entry name" value="alpha/beta knot"/>
    <property type="match status" value="1"/>
</dbReference>
<dbReference type="InterPro" id="IPR029028">
    <property type="entry name" value="Alpha/beta_knot_MTases"/>
</dbReference>
<evidence type="ECO:0000256" key="2">
    <source>
        <dbReference type="ARBA" id="ARBA00022679"/>
    </source>
</evidence>
<dbReference type="SUPFAM" id="SSF57756">
    <property type="entry name" value="Retrovirus zinc finger-like domains"/>
    <property type="match status" value="1"/>
</dbReference>
<dbReference type="SUPFAM" id="SSF54928">
    <property type="entry name" value="RNA-binding domain, RBD"/>
    <property type="match status" value="1"/>
</dbReference>
<name>A0AAN8S6W7_POLSC</name>
<dbReference type="PANTHER" id="PTHR12029:SF11">
    <property type="entry name" value="METHYLTRANSFERASE TARBP1-RELATED"/>
    <property type="match status" value="1"/>
</dbReference>
<evidence type="ECO:0000256" key="6">
    <source>
        <dbReference type="SAM" id="MobiDB-lite"/>
    </source>
</evidence>
<dbReference type="InterPro" id="IPR045330">
    <property type="entry name" value="TRM3/TARBP1"/>
</dbReference>
<protein>
    <submittedName>
        <fullName evidence="9">Uncharacterized protein</fullName>
    </submittedName>
</protein>
<dbReference type="InterPro" id="IPR044748">
    <property type="entry name" value="Trm3/TARBP1_C"/>
</dbReference>
<gene>
    <name evidence="9" type="ORF">RUM43_009783</name>
</gene>
<keyword evidence="1" id="KW-0489">Methyltransferase</keyword>
<evidence type="ECO:0000256" key="5">
    <source>
        <dbReference type="PROSITE-ProRule" id="PRU00176"/>
    </source>
</evidence>
<evidence type="ECO:0000313" key="9">
    <source>
        <dbReference type="EMBL" id="KAK6636131.1"/>
    </source>
</evidence>
<evidence type="ECO:0000256" key="4">
    <source>
        <dbReference type="PROSITE-ProRule" id="PRU00047"/>
    </source>
</evidence>
<dbReference type="Pfam" id="PF00076">
    <property type="entry name" value="RRM_1"/>
    <property type="match status" value="1"/>
</dbReference>
<dbReference type="Proteomes" id="UP001372834">
    <property type="component" value="Unassembled WGS sequence"/>
</dbReference>
<dbReference type="Gene3D" id="3.30.70.330">
    <property type="match status" value="1"/>
</dbReference>
<dbReference type="GO" id="GO:0008270">
    <property type="term" value="F:zinc ion binding"/>
    <property type="evidence" value="ECO:0007669"/>
    <property type="project" value="UniProtKB-KW"/>
</dbReference>
<dbReference type="GO" id="GO:0030488">
    <property type="term" value="P:tRNA methylation"/>
    <property type="evidence" value="ECO:0007669"/>
    <property type="project" value="InterPro"/>
</dbReference>